<keyword evidence="2" id="KW-0560">Oxidoreductase</keyword>
<dbReference type="GO" id="GO:0010468">
    <property type="term" value="P:regulation of gene expression"/>
    <property type="evidence" value="ECO:0007669"/>
    <property type="project" value="UniProtKB-ARBA"/>
</dbReference>
<feature type="compositionally biased region" description="Low complexity" evidence="4">
    <location>
        <begin position="247"/>
        <end position="263"/>
    </location>
</feature>
<feature type="region of interest" description="Disordered" evidence="4">
    <location>
        <begin position="114"/>
        <end position="200"/>
    </location>
</feature>
<dbReference type="PANTHER" id="PTHR10742">
    <property type="entry name" value="FLAVIN MONOAMINE OXIDASE"/>
    <property type="match status" value="1"/>
</dbReference>
<dbReference type="SUPFAM" id="SSF47095">
    <property type="entry name" value="HMG-box"/>
    <property type="match status" value="1"/>
</dbReference>
<keyword evidence="3" id="KW-0238">DNA-binding</keyword>
<dbReference type="PROSITE" id="PS50118">
    <property type="entry name" value="HMG_BOX_2"/>
    <property type="match status" value="1"/>
</dbReference>
<feature type="compositionally biased region" description="Basic and acidic residues" evidence="4">
    <location>
        <begin position="997"/>
        <end position="1009"/>
    </location>
</feature>
<dbReference type="OrthoDB" id="9982100at2759"/>
<evidence type="ECO:0000313" key="8">
    <source>
        <dbReference type="Proteomes" id="UP000799766"/>
    </source>
</evidence>
<dbReference type="GO" id="GO:0050660">
    <property type="term" value="F:flavin adenine dinucleotide binding"/>
    <property type="evidence" value="ECO:0007669"/>
    <property type="project" value="TreeGrafter"/>
</dbReference>
<dbReference type="FunFam" id="1.10.10.10:FF:000064">
    <property type="entry name" value="Lysine-specific histone demethylase 1A"/>
    <property type="match status" value="1"/>
</dbReference>
<dbReference type="PANTHER" id="PTHR10742:SF386">
    <property type="entry name" value="LYSINE-SPECIFIC HISTONE DEMETHYLASE 1A"/>
    <property type="match status" value="1"/>
</dbReference>
<protein>
    <submittedName>
        <fullName evidence="7">Flavin-containing amine oxidoreductase-domain containing protein</fullName>
    </submittedName>
</protein>
<dbReference type="GO" id="GO:0003677">
    <property type="term" value="F:DNA binding"/>
    <property type="evidence" value="ECO:0007669"/>
    <property type="project" value="UniProtKB-UniRule"/>
</dbReference>
<keyword evidence="8" id="KW-1185">Reference proteome</keyword>
<dbReference type="SUPFAM" id="SSF51905">
    <property type="entry name" value="FAD/NAD(P)-binding domain"/>
    <property type="match status" value="1"/>
</dbReference>
<dbReference type="GO" id="GO:0016491">
    <property type="term" value="F:oxidoreductase activity"/>
    <property type="evidence" value="ECO:0007669"/>
    <property type="project" value="UniProtKB-KW"/>
</dbReference>
<dbReference type="Gene3D" id="1.10.30.10">
    <property type="entry name" value="High mobility group box domain"/>
    <property type="match status" value="1"/>
</dbReference>
<dbReference type="Gene3D" id="3.50.50.60">
    <property type="entry name" value="FAD/NAD(P)-binding domain"/>
    <property type="match status" value="2"/>
</dbReference>
<organism evidence="7 8">
    <name type="scientific">Lineolata rhizophorae</name>
    <dbReference type="NCBI Taxonomy" id="578093"/>
    <lineage>
        <taxon>Eukaryota</taxon>
        <taxon>Fungi</taxon>
        <taxon>Dikarya</taxon>
        <taxon>Ascomycota</taxon>
        <taxon>Pezizomycotina</taxon>
        <taxon>Dothideomycetes</taxon>
        <taxon>Dothideomycetes incertae sedis</taxon>
        <taxon>Lineolatales</taxon>
        <taxon>Lineolataceae</taxon>
        <taxon>Lineolata</taxon>
    </lineage>
</organism>
<feature type="compositionally biased region" description="Basic and acidic residues" evidence="4">
    <location>
        <begin position="234"/>
        <end position="243"/>
    </location>
</feature>
<feature type="compositionally biased region" description="Basic and acidic residues" evidence="4">
    <location>
        <begin position="123"/>
        <end position="142"/>
    </location>
</feature>
<dbReference type="SUPFAM" id="SSF46689">
    <property type="entry name" value="Homeodomain-like"/>
    <property type="match status" value="1"/>
</dbReference>
<feature type="region of interest" description="Disordered" evidence="4">
    <location>
        <begin position="986"/>
        <end position="1027"/>
    </location>
</feature>
<dbReference type="InterPro" id="IPR009057">
    <property type="entry name" value="Homeodomain-like_sf"/>
</dbReference>
<feature type="DNA-binding region" description="HMG box" evidence="3">
    <location>
        <begin position="1046"/>
        <end position="1126"/>
    </location>
</feature>
<dbReference type="InterPro" id="IPR009071">
    <property type="entry name" value="HMG_box_dom"/>
</dbReference>
<gene>
    <name evidence="7" type="ORF">BDY21DRAFT_337060</name>
</gene>
<evidence type="ECO:0000259" key="6">
    <source>
        <dbReference type="PROSITE" id="PS50934"/>
    </source>
</evidence>
<keyword evidence="3" id="KW-0539">Nucleus</keyword>
<dbReference type="AlphaFoldDB" id="A0A6A6P890"/>
<dbReference type="SUPFAM" id="SSF54373">
    <property type="entry name" value="FAD-linked reductases, C-terminal domain"/>
    <property type="match status" value="1"/>
</dbReference>
<dbReference type="InterPro" id="IPR007526">
    <property type="entry name" value="SWIRM"/>
</dbReference>
<dbReference type="SMART" id="SM00398">
    <property type="entry name" value="HMG"/>
    <property type="match status" value="1"/>
</dbReference>
<dbReference type="GO" id="GO:0006338">
    <property type="term" value="P:chromatin remodeling"/>
    <property type="evidence" value="ECO:0007669"/>
    <property type="project" value="TreeGrafter"/>
</dbReference>
<dbReference type="Gene3D" id="1.10.10.10">
    <property type="entry name" value="Winged helix-like DNA-binding domain superfamily/Winged helix DNA-binding domain"/>
    <property type="match status" value="1"/>
</dbReference>
<dbReference type="Proteomes" id="UP000799766">
    <property type="component" value="Unassembled WGS sequence"/>
</dbReference>
<dbReference type="InterPro" id="IPR036188">
    <property type="entry name" value="FAD/NAD-bd_sf"/>
</dbReference>
<reference evidence="7" key="1">
    <citation type="journal article" date="2020" name="Stud. Mycol.">
        <title>101 Dothideomycetes genomes: a test case for predicting lifestyles and emergence of pathogens.</title>
        <authorList>
            <person name="Haridas S."/>
            <person name="Albert R."/>
            <person name="Binder M."/>
            <person name="Bloem J."/>
            <person name="Labutti K."/>
            <person name="Salamov A."/>
            <person name="Andreopoulos B."/>
            <person name="Baker S."/>
            <person name="Barry K."/>
            <person name="Bills G."/>
            <person name="Bluhm B."/>
            <person name="Cannon C."/>
            <person name="Castanera R."/>
            <person name="Culley D."/>
            <person name="Daum C."/>
            <person name="Ezra D."/>
            <person name="Gonzalez J."/>
            <person name="Henrissat B."/>
            <person name="Kuo A."/>
            <person name="Liang C."/>
            <person name="Lipzen A."/>
            <person name="Lutzoni F."/>
            <person name="Magnuson J."/>
            <person name="Mondo S."/>
            <person name="Nolan M."/>
            <person name="Ohm R."/>
            <person name="Pangilinan J."/>
            <person name="Park H.-J."/>
            <person name="Ramirez L."/>
            <person name="Alfaro M."/>
            <person name="Sun H."/>
            <person name="Tritt A."/>
            <person name="Yoshinaga Y."/>
            <person name="Zwiers L.-H."/>
            <person name="Turgeon B."/>
            <person name="Goodwin S."/>
            <person name="Spatafora J."/>
            <person name="Crous P."/>
            <person name="Grigoriev I."/>
        </authorList>
    </citation>
    <scope>NUCLEOTIDE SEQUENCE</scope>
    <source>
        <strain evidence="7">ATCC 16933</strain>
    </source>
</reference>
<accession>A0A6A6P890</accession>
<name>A0A6A6P890_9PEZI</name>
<feature type="domain" description="SWIRM" evidence="6">
    <location>
        <begin position="289"/>
        <end position="384"/>
    </location>
</feature>
<comment type="similarity">
    <text evidence="1">Belongs to the flavin monoamine oxidase family.</text>
</comment>
<dbReference type="EMBL" id="MU001674">
    <property type="protein sequence ID" value="KAF2459982.1"/>
    <property type="molecule type" value="Genomic_DNA"/>
</dbReference>
<sequence>MQSRPRNAHRHAYRSPPCCVNRAAASHFCPSSERAATWAQVVPESLGMFNIDPESTTNGDALDEQFLFSNSHDILDGPFDSDAMAHDLDLKGSNIEHSTLTGFDNLAMYEQYNESGPSSVHFGDLRDPSEREESHPSGRDEADVAVSDHSAVHFQETSQSDNAREVPSSGTPDVAPGNGKKRTVNGDERPASRSAAQFTIAPEVHRVTKYVSYNAPKKRPEDPRSVTSPGGPHHTPERQEKFARKVSQQSQHSASSYSPSNPQTRKKHGFRARSSIPSSLSWEEFARQCVLAAYSSRLNPFALHPDEYQMLREHITRAQVTIYLNIRNAILRLWTRNPLVSVSEVEAAGCARDNRYFNLALFAYQWLQRRGYINFGCVYIPTPSNQAPERPFKEKRKTVVIVGAGMSGLGCARQLEGFFGHYAERWADLGEQPPKIIVLEGRNRIGGRIYSYHLGKQDTSNLPPGSRSTAEMGAHFVTGFEHGNPMNILIRGQLGLHYHRLKDRTPLYDYDGSLADVARDGLVEKLWNDILERASAYRNKPKTNETVEGDRRLIQYGRDPSSDQGDVLAALEKAGQPATINLNRTGSPLSGVTDHVGAAGLEKLSGRAYLTVGSTGKESASDAAKEMGWELRPGIEDGKTVNFDEIAQSSAYPNLGDTMDEGIRQYQTMLELTPLDMRLLNWHHANLEYANAINVNQLSLGGWDQDIGNEFEGEHCQIIGGYQQVPRGLWKCPKPLDIRFNSKVTEIRRSATSDQKGDNLTVVCEDGETIAADHVVVTTPLGVLKSNTINFQPPLPEWKIGAIERLGFGVLNKVILVFEKPFWNVERDMFGFLNDSEFSYSLDQRDYASRRGRFYLFLNCFKTCGRPMLIALMAGDAAKDVEKSDDESLLNEVMENLTRMFVHARVPRPSETIVTRWRHDQYARGSYSYVAPLTQAGDYDTMAQPVGRIHFAGEATCGTHPATVHGAYLSGLRAASEVIEAMAGPIQTPQPLVPPKTKLESAGKRKMEETSSGSKRRSKSVPDEDREARILEAVIGEIGERPTKPGKSGINPFLLFTKDHWHECKARCEEERQSKGQKGDTKPTKNEIRVAIGKMWRNASDEVKRPYLEQTQAAKQLTAAGNAEYKERAANWDKEAARIRREFVEKQTS</sequence>
<feature type="region of interest" description="Disordered" evidence="4">
    <location>
        <begin position="212"/>
        <end position="272"/>
    </location>
</feature>
<dbReference type="InterPro" id="IPR036910">
    <property type="entry name" value="HMG_box_dom_sf"/>
</dbReference>
<feature type="domain" description="HMG box" evidence="5">
    <location>
        <begin position="1046"/>
        <end position="1126"/>
    </location>
</feature>
<dbReference type="Pfam" id="PF01593">
    <property type="entry name" value="Amino_oxidase"/>
    <property type="match status" value="2"/>
</dbReference>
<dbReference type="Pfam" id="PF04433">
    <property type="entry name" value="SWIRM"/>
    <property type="match status" value="1"/>
</dbReference>
<evidence type="ECO:0000256" key="4">
    <source>
        <dbReference type="SAM" id="MobiDB-lite"/>
    </source>
</evidence>
<evidence type="ECO:0000313" key="7">
    <source>
        <dbReference type="EMBL" id="KAF2459982.1"/>
    </source>
</evidence>
<dbReference type="InterPro" id="IPR050281">
    <property type="entry name" value="Flavin_monoamine_oxidase"/>
</dbReference>
<dbReference type="InterPro" id="IPR036388">
    <property type="entry name" value="WH-like_DNA-bd_sf"/>
</dbReference>
<dbReference type="GO" id="GO:0005634">
    <property type="term" value="C:nucleus"/>
    <property type="evidence" value="ECO:0007669"/>
    <property type="project" value="UniProtKB-UniRule"/>
</dbReference>
<proteinExistence type="inferred from homology"/>
<evidence type="ECO:0000256" key="2">
    <source>
        <dbReference type="ARBA" id="ARBA00023002"/>
    </source>
</evidence>
<dbReference type="Gene3D" id="3.90.660.10">
    <property type="match status" value="1"/>
</dbReference>
<dbReference type="GO" id="GO:0003682">
    <property type="term" value="F:chromatin binding"/>
    <property type="evidence" value="ECO:0007669"/>
    <property type="project" value="TreeGrafter"/>
</dbReference>
<evidence type="ECO:0000259" key="5">
    <source>
        <dbReference type="PROSITE" id="PS50118"/>
    </source>
</evidence>
<evidence type="ECO:0000256" key="1">
    <source>
        <dbReference type="ARBA" id="ARBA00005995"/>
    </source>
</evidence>
<dbReference type="InterPro" id="IPR002937">
    <property type="entry name" value="Amino_oxidase"/>
</dbReference>
<evidence type="ECO:0000256" key="3">
    <source>
        <dbReference type="PROSITE-ProRule" id="PRU00267"/>
    </source>
</evidence>
<dbReference type="PROSITE" id="PS50934">
    <property type="entry name" value="SWIRM"/>
    <property type="match status" value="1"/>
</dbReference>